<evidence type="ECO:0000259" key="1">
    <source>
        <dbReference type="Pfam" id="PF00534"/>
    </source>
</evidence>
<feature type="domain" description="Glycosyltransferase subfamily 4-like N-terminal" evidence="2">
    <location>
        <begin position="14"/>
        <end position="182"/>
    </location>
</feature>
<evidence type="ECO:0000313" key="4">
    <source>
        <dbReference type="Proteomes" id="UP000199594"/>
    </source>
</evidence>
<dbReference type="InterPro" id="IPR050194">
    <property type="entry name" value="Glycosyltransferase_grp1"/>
</dbReference>
<dbReference type="InterPro" id="IPR028098">
    <property type="entry name" value="Glyco_trans_4-like_N"/>
</dbReference>
<reference evidence="3 4" key="1">
    <citation type="submission" date="2016-10" db="EMBL/GenBank/DDBJ databases">
        <authorList>
            <person name="de Groot N.N."/>
        </authorList>
    </citation>
    <scope>NUCLEOTIDE SEQUENCE [LARGE SCALE GENOMIC DNA]</scope>
    <source>
        <strain evidence="3 4">CGMCC 1.6493</strain>
    </source>
</reference>
<dbReference type="EMBL" id="FPAQ01000003">
    <property type="protein sequence ID" value="SFT41819.1"/>
    <property type="molecule type" value="Genomic_DNA"/>
</dbReference>
<feature type="domain" description="Glycosyl transferase family 1" evidence="1">
    <location>
        <begin position="190"/>
        <end position="340"/>
    </location>
</feature>
<sequence length="442" mass="48186">MNVLMFTNTYLPIVGGVSESVQRLKRQLQAAGHRVLVVAPRLDGQPAEEEDVVRVVAMQHFNGSDFSLPVPIPGQLHEAIEAFEPDIVHAHHPFLLGDTAARAAETYGLPLIFTHHTLYEHYTHYVPGDSSRMQRFAVALATQYTWLCDEVIAPSESILGLLRRREANPAISVVPSGVDTARFALGDGRAWRARLGIPEDAYVMGHLGRLAREKNLAFLAEALAGALVARPEAHGLVVGEGDARGDIEAVMVARGVADRLHFTGRLQNQALIDAYHAMDVFAFASHSETQGMVVAEAMAAGLPVVAVDAPGVREVVVEGSNGRLIAGDDLDAMAQALAALAVPGARAPLAEAALATAAGYDEARCAARCLAVYRQAIARGGPFTHADEGGWERIRHRLGAEWQMFRHRGRLLRHLVQEEWEQERPAWWPGHREEDETEAPRE</sequence>
<gene>
    <name evidence="3" type="ORF">SAMN04487956_103122</name>
</gene>
<protein>
    <submittedName>
        <fullName evidence="3">Glycosyltransferase involved in cell wall bisynthesis</fullName>
    </submittedName>
</protein>
<accession>A0A1I6XTK6</accession>
<dbReference type="GO" id="GO:0016757">
    <property type="term" value="F:glycosyltransferase activity"/>
    <property type="evidence" value="ECO:0007669"/>
    <property type="project" value="TreeGrafter"/>
</dbReference>
<dbReference type="AlphaFoldDB" id="A0A1I6XTK6"/>
<dbReference type="OrthoDB" id="9802525at2"/>
<dbReference type="InterPro" id="IPR001296">
    <property type="entry name" value="Glyco_trans_1"/>
</dbReference>
<dbReference type="Pfam" id="PF00534">
    <property type="entry name" value="Glycos_transf_1"/>
    <property type="match status" value="1"/>
</dbReference>
<dbReference type="PANTHER" id="PTHR45947:SF3">
    <property type="entry name" value="SULFOQUINOVOSYL TRANSFERASE SQD2"/>
    <property type="match status" value="1"/>
</dbReference>
<dbReference type="Gene3D" id="3.40.50.2000">
    <property type="entry name" value="Glycogen Phosphorylase B"/>
    <property type="match status" value="2"/>
</dbReference>
<proteinExistence type="predicted"/>
<dbReference type="Pfam" id="PF13439">
    <property type="entry name" value="Glyco_transf_4"/>
    <property type="match status" value="1"/>
</dbReference>
<organism evidence="3 4">
    <name type="scientific">Halomonas saccharevitans</name>
    <dbReference type="NCBI Taxonomy" id="416872"/>
    <lineage>
        <taxon>Bacteria</taxon>
        <taxon>Pseudomonadati</taxon>
        <taxon>Pseudomonadota</taxon>
        <taxon>Gammaproteobacteria</taxon>
        <taxon>Oceanospirillales</taxon>
        <taxon>Halomonadaceae</taxon>
        <taxon>Halomonas</taxon>
    </lineage>
</organism>
<dbReference type="PANTHER" id="PTHR45947">
    <property type="entry name" value="SULFOQUINOVOSYL TRANSFERASE SQD2"/>
    <property type="match status" value="1"/>
</dbReference>
<dbReference type="RefSeq" id="WP_089846929.1">
    <property type="nucleotide sequence ID" value="NZ_FPAQ01000003.1"/>
</dbReference>
<dbReference type="Proteomes" id="UP000199594">
    <property type="component" value="Unassembled WGS sequence"/>
</dbReference>
<evidence type="ECO:0000259" key="2">
    <source>
        <dbReference type="Pfam" id="PF13439"/>
    </source>
</evidence>
<name>A0A1I6XTK6_9GAMM</name>
<keyword evidence="3" id="KW-0808">Transferase</keyword>
<dbReference type="SUPFAM" id="SSF53756">
    <property type="entry name" value="UDP-Glycosyltransferase/glycogen phosphorylase"/>
    <property type="match status" value="1"/>
</dbReference>
<evidence type="ECO:0000313" key="3">
    <source>
        <dbReference type="EMBL" id="SFT41819.1"/>
    </source>
</evidence>